<evidence type="ECO:0000256" key="2">
    <source>
        <dbReference type="ARBA" id="ARBA00004286"/>
    </source>
</evidence>
<keyword evidence="4" id="KW-0539">Nucleus</keyword>
<proteinExistence type="predicted"/>
<evidence type="ECO:0000256" key="4">
    <source>
        <dbReference type="ARBA" id="ARBA00023242"/>
    </source>
</evidence>
<evidence type="ECO:0000256" key="5">
    <source>
        <dbReference type="ARBA" id="ARBA00023254"/>
    </source>
</evidence>
<dbReference type="Pfam" id="PF02301">
    <property type="entry name" value="HORMA"/>
    <property type="match status" value="1"/>
</dbReference>
<dbReference type="InParanoid" id="A0A1U8Q1R0"/>
<dbReference type="RefSeq" id="XP_019052577.1">
    <property type="nucleotide sequence ID" value="XM_019197032.1"/>
</dbReference>
<feature type="compositionally biased region" description="Acidic residues" evidence="6">
    <location>
        <begin position="303"/>
        <end position="316"/>
    </location>
</feature>
<feature type="domain" description="HORMA" evidence="7">
    <location>
        <begin position="30"/>
        <end position="244"/>
    </location>
</feature>
<evidence type="ECO:0000256" key="1">
    <source>
        <dbReference type="ARBA" id="ARBA00004123"/>
    </source>
</evidence>
<reference evidence="9" key="1">
    <citation type="submission" date="2025-08" db="UniProtKB">
        <authorList>
            <consortium name="RefSeq"/>
        </authorList>
    </citation>
    <scope>IDENTIFICATION</scope>
</reference>
<name>A0A1U8Q1R0_NELNU</name>
<dbReference type="PANTHER" id="PTHR48225">
    <property type="entry name" value="HORMA DOMAIN-CONTAINING PROTEIN 1"/>
    <property type="match status" value="1"/>
</dbReference>
<organism evidence="8 9">
    <name type="scientific">Nelumbo nucifera</name>
    <name type="common">Sacred lotus</name>
    <dbReference type="NCBI Taxonomy" id="4432"/>
    <lineage>
        <taxon>Eukaryota</taxon>
        <taxon>Viridiplantae</taxon>
        <taxon>Streptophyta</taxon>
        <taxon>Embryophyta</taxon>
        <taxon>Tracheophyta</taxon>
        <taxon>Spermatophyta</taxon>
        <taxon>Magnoliopsida</taxon>
        <taxon>Proteales</taxon>
        <taxon>Nelumbonaceae</taxon>
        <taxon>Nelumbo</taxon>
    </lineage>
</organism>
<dbReference type="GeneID" id="104593272"/>
<keyword evidence="5" id="KW-0469">Meiosis</keyword>
<dbReference type="GO" id="GO:0007129">
    <property type="term" value="P:homologous chromosome pairing at meiosis"/>
    <property type="evidence" value="ECO:0007669"/>
    <property type="project" value="UniProtKB-ARBA"/>
</dbReference>
<dbReference type="PANTHER" id="PTHR48225:SF7">
    <property type="entry name" value="MEIOSIS-SPECIFIC PROTEIN HOP1"/>
    <property type="match status" value="1"/>
</dbReference>
<dbReference type="eggNOG" id="KOG4652">
    <property type="taxonomic scope" value="Eukaryota"/>
</dbReference>
<evidence type="ECO:0000313" key="8">
    <source>
        <dbReference type="Proteomes" id="UP000189703"/>
    </source>
</evidence>
<evidence type="ECO:0000313" key="9">
    <source>
        <dbReference type="RefSeq" id="XP_019052577.1"/>
    </source>
</evidence>
<dbReference type="FunCoup" id="A0A1U8Q1R0">
    <property type="interactions" value="1"/>
</dbReference>
<dbReference type="PROSITE" id="PS50815">
    <property type="entry name" value="HORMA"/>
    <property type="match status" value="1"/>
</dbReference>
<evidence type="ECO:0000259" key="7">
    <source>
        <dbReference type="PROSITE" id="PS50815"/>
    </source>
</evidence>
<gene>
    <name evidence="9" type="primary">LOC104593272</name>
</gene>
<dbReference type="SUPFAM" id="SSF46785">
    <property type="entry name" value="Winged helix' DNA-binding domain"/>
    <property type="match status" value="1"/>
</dbReference>
<dbReference type="SUPFAM" id="SSF56019">
    <property type="entry name" value="The spindle assembly checkpoint protein mad2"/>
    <property type="match status" value="1"/>
</dbReference>
<dbReference type="InterPro" id="IPR051294">
    <property type="entry name" value="HORMA_MeioticProgression"/>
</dbReference>
<dbReference type="InterPro" id="IPR036390">
    <property type="entry name" value="WH_DNA-bd_sf"/>
</dbReference>
<evidence type="ECO:0000256" key="6">
    <source>
        <dbReference type="SAM" id="MobiDB-lite"/>
    </source>
</evidence>
<dbReference type="Gene3D" id="3.30.900.10">
    <property type="entry name" value="HORMA domain"/>
    <property type="match status" value="1"/>
</dbReference>
<dbReference type="GO" id="GO:0000228">
    <property type="term" value="C:nuclear chromosome"/>
    <property type="evidence" value="ECO:0007669"/>
    <property type="project" value="UniProtKB-ARBA"/>
</dbReference>
<feature type="compositionally biased region" description="Polar residues" evidence="6">
    <location>
        <begin position="591"/>
        <end position="604"/>
    </location>
</feature>
<dbReference type="OrthoDB" id="1928087at2759"/>
<dbReference type="FunFam" id="3.30.900.10:FF:000009">
    <property type="entry name" value="Meiosis-specific protein ASY2"/>
    <property type="match status" value="1"/>
</dbReference>
<sequence>MWFSTINLFTSLKNYRVVAQKLKESEITEQDSLLLTRNLLRIAIFNISYIRGLFPENYFNDKSVPALEMKIKKLMPMDHESRRLIDWMEKGVYDALQKKYLKTLLFCICETIEGPMIEEYAFSFNYSNSNDEVTMNINRVGDKKQGASFKSNVNTDITPNQMRSSACKMVRTLVQLMRTLDQMPEERTIVMKLLYYDDVTPADYEPPFFRSCTEKEANSTWTKTPLKMEVGQVNSKHLVLALKVKSVLDPCEDENINGGRHDERMSLEDSIGDDSSTSDSEVNCSHENQYVVEPRGREREDDATTDDDATEDEQEEERQLTRVKEWINSRHIDRVELTDILSNFPDISLVLTEEIVDKLVKEGVLSPAGRDTYTINILKVFISTTLVMNSMTYVFTNATSPQEPNLDLSAVKDEMEVDARQSPVARKANKGSEGREGDYLYMKALYHTLPMEYVTIGKLQNLLEGEANQTTVRKLIDRMTKEGFVENQSNRKLGKRVIHSESTNRKLVEVKKALVSSLDSDQGMGDNEPVDKPNTIDIKRTAVLQRDSSTFGGLHSVGSDLTRTRDRSDAQQNDSVRSDRTTVKTGEQGITPISNSKHPVSSRESAVVLGNEHNGTNHIDDGGATFCSGVAKDKRSIKTSTVKEPIIQNVKRQKLLP</sequence>
<feature type="region of interest" description="Disordered" evidence="6">
    <location>
        <begin position="549"/>
        <end position="606"/>
    </location>
</feature>
<dbReference type="KEGG" id="nnu:104593272"/>
<keyword evidence="8" id="KW-1185">Reference proteome</keyword>
<comment type="subcellular location">
    <subcellularLocation>
        <location evidence="2">Chromosome</location>
    </subcellularLocation>
    <subcellularLocation>
        <location evidence="1">Nucleus</location>
    </subcellularLocation>
</comment>
<dbReference type="InterPro" id="IPR003511">
    <property type="entry name" value="HORMA_dom"/>
</dbReference>
<keyword evidence="3" id="KW-0158">Chromosome</keyword>
<protein>
    <submittedName>
        <fullName evidence="9">Uncharacterized protein LOC104593272</fullName>
    </submittedName>
</protein>
<dbReference type="STRING" id="4432.A0A1U8Q1R0"/>
<dbReference type="InterPro" id="IPR036570">
    <property type="entry name" value="HORMA_dom_sf"/>
</dbReference>
<dbReference type="AlphaFoldDB" id="A0A1U8Q1R0"/>
<feature type="region of interest" description="Disordered" evidence="6">
    <location>
        <begin position="251"/>
        <end position="317"/>
    </location>
</feature>
<evidence type="ECO:0000256" key="3">
    <source>
        <dbReference type="ARBA" id="ARBA00022454"/>
    </source>
</evidence>
<accession>A0A1U8Q1R0</accession>
<dbReference type="OMA" id="FRGCTED"/>
<dbReference type="Proteomes" id="UP000189703">
    <property type="component" value="Unplaced"/>
</dbReference>